<feature type="transmembrane region" description="Helical" evidence="1">
    <location>
        <begin position="6"/>
        <end position="30"/>
    </location>
</feature>
<feature type="transmembrane region" description="Helical" evidence="1">
    <location>
        <begin position="273"/>
        <end position="296"/>
    </location>
</feature>
<feature type="transmembrane region" description="Helical" evidence="1">
    <location>
        <begin position="364"/>
        <end position="386"/>
    </location>
</feature>
<keyword evidence="1" id="KW-1133">Transmembrane helix</keyword>
<gene>
    <name evidence="2" type="ORF">CY34DRAFT_804554</name>
</gene>
<accession>A0A0D0B8L2</accession>
<dbReference type="Proteomes" id="UP000054485">
    <property type="component" value="Unassembled WGS sequence"/>
</dbReference>
<dbReference type="STRING" id="930992.A0A0D0B8L2"/>
<dbReference type="AlphaFoldDB" id="A0A0D0B8L2"/>
<proteinExistence type="predicted"/>
<dbReference type="HOGENOM" id="CLU_021043_2_0_1"/>
<sequence>MMVAVYGSSSFVVIVTPLSSFTVTVFRIWYVTKLLHVVSNSVRAEDVTLSIDSSPLAILTELSPFPAPSLFIRKMPLMAASSKATEKYSRLSNHSAYDALPNYQDLDSMISNAKLTAGTGTDFYDRSLTSRKYALVGVACSSIFSCSCIIAGIVTLAKHGVMGVTVISMTTVDSGVNLLNLQKEIWALIFNLIVTLCTESIGFIHNISLRSALASESRLRFNTNLRLLTAARGWCNPNGALLNSISAVLLIISYSSASLVVCINYPSTSPVEGIALIGLPLVVLGVALLLQVMIALSGMRAVKILTWSSSPFDLTAALIHHTQLTPATFRCMRCVSSLDVDGDPARPSETQPSAWRAHPSIRKVIISLWGIVVACAGWAALVMYLWHKHTELFSPDALTIQTWSFLPKLVQPNPSSSWLSNYIAYIIPGAHFEVWILVFVNMAVVQGPLTFGLHCSELIVNVIRDERQWRCAAGKKGLRTATNPVKPIFTHPICLILFVAKPFLHWMFGLSFITPNDAIDGEVEGLTVGMLTAQIWNLSIALFIFASFFTFVALRRPRGPQPAAYGHVQTLANLVDEWSPAMWWGHKEDGIPYCHAGTSDHPLPDVKMDCVYAGSGAGSLAPLS</sequence>
<reference evidence="3" key="2">
    <citation type="submission" date="2015-01" db="EMBL/GenBank/DDBJ databases">
        <title>Evolutionary Origins and Diversification of the Mycorrhizal Mutualists.</title>
        <authorList>
            <consortium name="DOE Joint Genome Institute"/>
            <consortium name="Mycorrhizal Genomics Consortium"/>
            <person name="Kohler A."/>
            <person name="Kuo A."/>
            <person name="Nagy L.G."/>
            <person name="Floudas D."/>
            <person name="Copeland A."/>
            <person name="Barry K.W."/>
            <person name="Cichocki N."/>
            <person name="Veneault-Fourrey C."/>
            <person name="LaButti K."/>
            <person name="Lindquist E.A."/>
            <person name="Lipzen A."/>
            <person name="Lundell T."/>
            <person name="Morin E."/>
            <person name="Murat C."/>
            <person name="Riley R."/>
            <person name="Ohm R."/>
            <person name="Sun H."/>
            <person name="Tunlid A."/>
            <person name="Henrissat B."/>
            <person name="Grigoriev I.V."/>
            <person name="Hibbett D.S."/>
            <person name="Martin F."/>
        </authorList>
    </citation>
    <scope>NUCLEOTIDE SEQUENCE [LARGE SCALE GENOMIC DNA]</scope>
    <source>
        <strain evidence="3">UH-Slu-Lm8-n1</strain>
    </source>
</reference>
<dbReference type="InParanoid" id="A0A0D0B8L2"/>
<reference evidence="2 3" key="1">
    <citation type="submission" date="2014-04" db="EMBL/GenBank/DDBJ databases">
        <authorList>
            <consortium name="DOE Joint Genome Institute"/>
            <person name="Kuo A."/>
            <person name="Ruytinx J."/>
            <person name="Rineau F."/>
            <person name="Colpaert J."/>
            <person name="Kohler A."/>
            <person name="Nagy L.G."/>
            <person name="Floudas D."/>
            <person name="Copeland A."/>
            <person name="Barry K.W."/>
            <person name="Cichocki N."/>
            <person name="Veneault-Fourrey C."/>
            <person name="LaButti K."/>
            <person name="Lindquist E.A."/>
            <person name="Lipzen A."/>
            <person name="Lundell T."/>
            <person name="Morin E."/>
            <person name="Murat C."/>
            <person name="Sun H."/>
            <person name="Tunlid A."/>
            <person name="Henrissat B."/>
            <person name="Grigoriev I.V."/>
            <person name="Hibbett D.S."/>
            <person name="Martin F."/>
            <person name="Nordberg H.P."/>
            <person name="Cantor M.N."/>
            <person name="Hua S.X."/>
        </authorList>
    </citation>
    <scope>NUCLEOTIDE SEQUENCE [LARGE SCALE GENOMIC DNA]</scope>
    <source>
        <strain evidence="2 3">UH-Slu-Lm8-n1</strain>
    </source>
</reference>
<feature type="transmembrane region" description="Helical" evidence="1">
    <location>
        <begin position="133"/>
        <end position="157"/>
    </location>
</feature>
<feature type="transmembrane region" description="Helical" evidence="1">
    <location>
        <begin position="185"/>
        <end position="204"/>
    </location>
</feature>
<keyword evidence="1" id="KW-0812">Transmembrane</keyword>
<name>A0A0D0B8L2_9AGAM</name>
<protein>
    <submittedName>
        <fullName evidence="2">Uncharacterized protein</fullName>
    </submittedName>
</protein>
<dbReference type="OrthoDB" id="2688021at2759"/>
<feature type="transmembrane region" description="Helical" evidence="1">
    <location>
        <begin position="493"/>
        <end position="513"/>
    </location>
</feature>
<organism evidence="2 3">
    <name type="scientific">Suillus luteus UH-Slu-Lm8-n1</name>
    <dbReference type="NCBI Taxonomy" id="930992"/>
    <lineage>
        <taxon>Eukaryota</taxon>
        <taxon>Fungi</taxon>
        <taxon>Dikarya</taxon>
        <taxon>Basidiomycota</taxon>
        <taxon>Agaricomycotina</taxon>
        <taxon>Agaricomycetes</taxon>
        <taxon>Agaricomycetidae</taxon>
        <taxon>Boletales</taxon>
        <taxon>Suillineae</taxon>
        <taxon>Suillaceae</taxon>
        <taxon>Suillus</taxon>
    </lineage>
</organism>
<feature type="transmembrane region" description="Helical" evidence="1">
    <location>
        <begin position="533"/>
        <end position="554"/>
    </location>
</feature>
<feature type="transmembrane region" description="Helical" evidence="1">
    <location>
        <begin position="247"/>
        <end position="267"/>
    </location>
</feature>
<keyword evidence="3" id="KW-1185">Reference proteome</keyword>
<feature type="transmembrane region" description="Helical" evidence="1">
    <location>
        <begin position="422"/>
        <end position="444"/>
    </location>
</feature>
<evidence type="ECO:0000313" key="2">
    <source>
        <dbReference type="EMBL" id="KIK42727.1"/>
    </source>
</evidence>
<evidence type="ECO:0000313" key="3">
    <source>
        <dbReference type="Proteomes" id="UP000054485"/>
    </source>
</evidence>
<evidence type="ECO:0000256" key="1">
    <source>
        <dbReference type="SAM" id="Phobius"/>
    </source>
</evidence>
<keyword evidence="1" id="KW-0472">Membrane</keyword>
<dbReference type="EMBL" id="KN835230">
    <property type="protein sequence ID" value="KIK42727.1"/>
    <property type="molecule type" value="Genomic_DNA"/>
</dbReference>